<name>A0A1G8H4Y1_ANEMI</name>
<dbReference type="AlphaFoldDB" id="A0A1G8H4Y1"/>
<dbReference type="Proteomes" id="UP000182836">
    <property type="component" value="Unassembled WGS sequence"/>
</dbReference>
<accession>A0A1G8H4Y1</accession>
<reference evidence="2 3" key="1">
    <citation type="submission" date="2016-10" db="EMBL/GenBank/DDBJ databases">
        <authorList>
            <person name="de Groot N.N."/>
        </authorList>
    </citation>
    <scope>NUCLEOTIDE SEQUENCE [LARGE SCALE GENOMIC DNA]</scope>
    <source>
        <strain evidence="2 3">DSM 2895</strain>
    </source>
</reference>
<evidence type="ECO:0000256" key="1">
    <source>
        <dbReference type="SAM" id="Phobius"/>
    </source>
</evidence>
<feature type="transmembrane region" description="Helical" evidence="1">
    <location>
        <begin position="20"/>
        <end position="44"/>
    </location>
</feature>
<evidence type="ECO:0000313" key="3">
    <source>
        <dbReference type="Proteomes" id="UP000182836"/>
    </source>
</evidence>
<protein>
    <submittedName>
        <fullName evidence="2">Uncharacterized protein</fullName>
    </submittedName>
</protein>
<gene>
    <name evidence="2" type="ORF">SAMN04487909_101253</name>
</gene>
<organism evidence="2 3">
    <name type="scientific">Aneurinibacillus migulanus</name>
    <name type="common">Bacillus migulanus</name>
    <dbReference type="NCBI Taxonomy" id="47500"/>
    <lineage>
        <taxon>Bacteria</taxon>
        <taxon>Bacillati</taxon>
        <taxon>Bacillota</taxon>
        <taxon>Bacilli</taxon>
        <taxon>Bacillales</taxon>
        <taxon>Paenibacillaceae</taxon>
        <taxon>Aneurinibacillus group</taxon>
        <taxon>Aneurinibacillus</taxon>
    </lineage>
</organism>
<dbReference type="EMBL" id="FNED01000001">
    <property type="protein sequence ID" value="SDI01673.1"/>
    <property type="molecule type" value="Genomic_DNA"/>
</dbReference>
<keyword evidence="1" id="KW-1133">Transmembrane helix</keyword>
<sequence>MLLLHRLSLIAFYKFYLTLYFALWFIPVVVIMVTIAPIILIAIFEQGC</sequence>
<keyword evidence="1" id="KW-0472">Membrane</keyword>
<proteinExistence type="predicted"/>
<evidence type="ECO:0000313" key="2">
    <source>
        <dbReference type="EMBL" id="SDI01673.1"/>
    </source>
</evidence>
<keyword evidence="1" id="KW-0812">Transmembrane</keyword>